<dbReference type="VEuPathDB" id="PlasmoDB:PYYM_1358600"/>
<dbReference type="InterPro" id="IPR038695">
    <property type="entry name" value="Saro_0823-like_sf"/>
</dbReference>
<dbReference type="VEuPathDB" id="PlasmoDB:PY17X_1362200"/>
<proteinExistence type="predicted"/>
<reference evidence="1" key="2">
    <citation type="submission" date="2014-05" db="EMBL/GenBank/DDBJ databases">
        <authorList>
            <person name="Aslett A.Martin."/>
            <person name="De Silva Nishadi"/>
        </authorList>
    </citation>
    <scope>NUCLEOTIDE SEQUENCE</scope>
    <source>
        <strain evidence="1">YM</strain>
    </source>
</reference>
<accession>A0A077YBU3</accession>
<dbReference type="EMBL" id="LK934641">
    <property type="protein sequence ID" value="CDU20232.1"/>
    <property type="molecule type" value="Genomic_DNA"/>
</dbReference>
<evidence type="ECO:0000313" key="1">
    <source>
        <dbReference type="EMBL" id="CDU20232.1"/>
    </source>
</evidence>
<sequence length="312" mass="36988">MCWLLNHKTIICVIFLVLYINVKLSTSKKLNVFYSYMNETSFRNEKKRGKQPYYYVKYNIYQKNDGNGKNIKRININKLHESNNKRPERKIDGYELNIRNDKKFSKYAKKPASPMSNLFYFSPFKNIISSFEPVNYDIRKKLREDGFQFTNEKSDSNIFPSLDDIIKDGDPSTNIHLYRRKKLKSLLYGDPLKFANTKKVIEKYNKQLPPEKQIDYDSFNCDIFYVHSDGTIMNIEENRPPYDKKLEEKEKNQEPRFIIMAQAGHAKELNLKVGDKFPIVSEEHKKMLYDNHFAKPKKIRDPLVLPDGRKIP</sequence>
<dbReference type="OrthoDB" id="333370at2759"/>
<protein>
    <submittedName>
        <fullName evidence="1">Uncharacterized protein</fullName>
    </submittedName>
</protein>
<dbReference type="EMBL" id="LM993667">
    <property type="protein sequence ID" value="VTZ80990.1"/>
    <property type="molecule type" value="Genomic_DNA"/>
</dbReference>
<dbReference type="RefSeq" id="XP_730903.1">
    <property type="nucleotide sequence ID" value="XM_725810.1"/>
</dbReference>
<dbReference type="VEuPathDB" id="PlasmoDB:Py17XNL_001303454"/>
<name>A0A077YBU3_PLAYE</name>
<organism evidence="1 4">
    <name type="scientific">Plasmodium yoelii</name>
    <dbReference type="NCBI Taxonomy" id="5861"/>
    <lineage>
        <taxon>Eukaryota</taxon>
        <taxon>Sar</taxon>
        <taxon>Alveolata</taxon>
        <taxon>Apicomplexa</taxon>
        <taxon>Aconoidasida</taxon>
        <taxon>Haemosporida</taxon>
        <taxon>Plasmodiidae</taxon>
        <taxon>Plasmodium</taxon>
        <taxon>Plasmodium (Vinckeia)</taxon>
    </lineage>
</organism>
<reference evidence="2" key="3">
    <citation type="submission" date="2014-05" db="EMBL/GenBank/DDBJ databases">
        <authorList>
            <person name="Aslett M.A."/>
            <person name="De Silva N."/>
        </authorList>
    </citation>
    <scope>NUCLEOTIDE SEQUENCE</scope>
    <source>
        <strain evidence="2">17X</strain>
    </source>
</reference>
<dbReference type="OMA" id="NHFAKPK"/>
<gene>
    <name evidence="2" type="ORF">PY17X_1362200</name>
    <name evidence="1" type="ORF">PYYM_1358600</name>
</gene>
<evidence type="ECO:0000313" key="3">
    <source>
        <dbReference type="Proteomes" id="UP000072874"/>
    </source>
</evidence>
<dbReference type="AlphaFoldDB" id="A0A077YBU3"/>
<evidence type="ECO:0000313" key="4">
    <source>
        <dbReference type="Proteomes" id="UP000072904"/>
    </source>
</evidence>
<dbReference type="Proteomes" id="UP000072874">
    <property type="component" value="Chromosome 13"/>
</dbReference>
<dbReference type="Proteomes" id="UP000072904">
    <property type="component" value="Chromosome 13"/>
</dbReference>
<dbReference type="VEuPathDB" id="PlasmoDB:PY02948"/>
<evidence type="ECO:0000313" key="2">
    <source>
        <dbReference type="EMBL" id="VTZ80990.1"/>
    </source>
</evidence>
<reference evidence="3 4" key="1">
    <citation type="journal article" date="2014" name="BMC Biol.">
        <title>A comprehensive evaluation of rodent malaria parasite genomes and gene expression.</title>
        <authorList>
            <person name="Otto T.D."/>
            <person name="Bohme U."/>
            <person name="Jackson A.P."/>
            <person name="Hunt M."/>
            <person name="Franke-Fayard B."/>
            <person name="Hoeijmakers W.A."/>
            <person name="Religa A.A."/>
            <person name="Robertson L."/>
            <person name="Sanders M."/>
            <person name="Ogun S.A."/>
            <person name="Cunningham D."/>
            <person name="Erhart A."/>
            <person name="Billker O."/>
            <person name="Khan S.M."/>
            <person name="Stunnenberg H.G."/>
            <person name="Langhorne J."/>
            <person name="Holder A.A."/>
            <person name="Waters A.P."/>
            <person name="Newbold C.I."/>
            <person name="Pain A."/>
            <person name="Berriman M."/>
            <person name="Janse C.J."/>
        </authorList>
    </citation>
    <scope>NUCLEOTIDE SEQUENCE [LARGE SCALE GENOMIC DNA]</scope>
    <source>
        <strain evidence="2 3">17X</strain>
        <strain evidence="1 4">YM</strain>
    </source>
</reference>
<dbReference type="GeneID" id="3830128"/>
<dbReference type="Gene3D" id="2.60.120.1140">
    <property type="entry name" value="Protein of unknown function DUF192"/>
    <property type="match status" value="1"/>
</dbReference>
<reference evidence="2" key="4">
    <citation type="submission" date="2019-05" db="EMBL/GenBank/DDBJ databases">
        <authorList>
            <consortium name="Pathogen Informatics"/>
        </authorList>
    </citation>
    <scope>NUCLEOTIDE SEQUENCE</scope>
    <source>
        <strain evidence="2">17X</strain>
    </source>
</reference>
<dbReference type="KEGG" id="pyo:PY17X_1362200"/>